<keyword evidence="1" id="KW-0472">Membrane</keyword>
<reference evidence="2" key="1">
    <citation type="submission" date="2013-11" db="EMBL/GenBank/DDBJ databases">
        <title>Comparative genomics of Ignicoccus.</title>
        <authorList>
            <person name="Podar M."/>
        </authorList>
    </citation>
    <scope>NUCLEOTIDE SEQUENCE</scope>
    <source>
        <strain evidence="2">DSM 13166</strain>
    </source>
</reference>
<accession>A0A977KAB3</accession>
<keyword evidence="1" id="KW-1133">Transmembrane helix</keyword>
<dbReference type="EMBL" id="CP006868">
    <property type="protein sequence ID" value="UXD21964.1"/>
    <property type="molecule type" value="Genomic_DNA"/>
</dbReference>
<sequence>MRSFLSLVLKDVKEETRRPHEPLALASLAAAFALPISYLISGPGTTVNGIVEASNLVVIGQIALTILITSLLGFLLIIREAERGTIYALKLAPITPEVMFLSKVLVIFIFMVPLSLVYLFVTSFLGAMSFVTLNYLVYILSLSLYMSALGSLVSFMIIYTDVGTLLASVAIAALSAPYLFSTAPTAVDCIVGSPSLGFVYPSVAFLVLATLLGKFLIEL</sequence>
<dbReference type="Proteomes" id="UP001063698">
    <property type="component" value="Chromosome"/>
</dbReference>
<feature type="transmembrane region" description="Helical" evidence="1">
    <location>
        <begin position="157"/>
        <end position="178"/>
    </location>
</feature>
<organism evidence="2 3">
    <name type="scientific">Ignicoccus pacificus DSM 13166</name>
    <dbReference type="NCBI Taxonomy" id="940294"/>
    <lineage>
        <taxon>Archaea</taxon>
        <taxon>Thermoproteota</taxon>
        <taxon>Thermoprotei</taxon>
        <taxon>Desulfurococcales</taxon>
        <taxon>Desulfurococcaceae</taxon>
        <taxon>Ignicoccus</taxon>
    </lineage>
</organism>
<evidence type="ECO:0000313" key="3">
    <source>
        <dbReference type="Proteomes" id="UP001063698"/>
    </source>
</evidence>
<proteinExistence type="predicted"/>
<dbReference type="AlphaFoldDB" id="A0A977KAB3"/>
<dbReference type="KEGG" id="ipc:IPA_00270"/>
<keyword evidence="3" id="KW-1185">Reference proteome</keyword>
<evidence type="ECO:0000313" key="2">
    <source>
        <dbReference type="EMBL" id="UXD21964.1"/>
    </source>
</evidence>
<evidence type="ECO:0000256" key="1">
    <source>
        <dbReference type="SAM" id="Phobius"/>
    </source>
</evidence>
<feature type="transmembrane region" description="Helical" evidence="1">
    <location>
        <begin position="53"/>
        <end position="78"/>
    </location>
</feature>
<keyword evidence="1" id="KW-0812">Transmembrane</keyword>
<gene>
    <name evidence="2" type="ORF">IPA_00270</name>
</gene>
<protein>
    <submittedName>
        <fullName evidence="2">Uncharacterized protein</fullName>
    </submittedName>
</protein>
<feature type="transmembrane region" description="Helical" evidence="1">
    <location>
        <begin position="23"/>
        <end position="41"/>
    </location>
</feature>
<feature type="transmembrane region" description="Helical" evidence="1">
    <location>
        <begin position="98"/>
        <end position="121"/>
    </location>
</feature>
<name>A0A977KAB3_9CREN</name>
<feature type="transmembrane region" description="Helical" evidence="1">
    <location>
        <begin position="198"/>
        <end position="217"/>
    </location>
</feature>